<dbReference type="InterPro" id="IPR012296">
    <property type="entry name" value="Nuclease_put_TT1808"/>
</dbReference>
<evidence type="ECO:0000313" key="3">
    <source>
        <dbReference type="Proteomes" id="UP000238762"/>
    </source>
</evidence>
<dbReference type="OrthoDB" id="509866at2"/>
<sequence length="203" mass="22343">MKAIAPPINPTLVLDTDCVKLWTVEEYYRLWELGLIGVNERCELIAGQILLMAAKGTNHVLALRLLASALGTLIDDSVAFISTQDPIHLDDFSEPEPDLAIVRGTILDYGVSHPHPEDILLVVEVADSTLKIDCEVKAQLYAIANIREYWVLDLKNRQLVVFRNPSESGYRDRQSVDATGVVSPVGLGNISLSIAAMLPPEKK</sequence>
<organism evidence="2 3">
    <name type="scientific">Merismopedia glauca CCAP 1448/3</name>
    <dbReference type="NCBI Taxonomy" id="1296344"/>
    <lineage>
        <taxon>Bacteria</taxon>
        <taxon>Bacillati</taxon>
        <taxon>Cyanobacteriota</taxon>
        <taxon>Cyanophyceae</taxon>
        <taxon>Synechococcales</taxon>
        <taxon>Merismopediaceae</taxon>
        <taxon>Merismopedia</taxon>
    </lineage>
</organism>
<comment type="caution">
    <text evidence="2">The sequence shown here is derived from an EMBL/GenBank/DDBJ whole genome shotgun (WGS) entry which is preliminary data.</text>
</comment>
<reference evidence="2 3" key="2">
    <citation type="submission" date="2018-03" db="EMBL/GenBank/DDBJ databases">
        <title>The ancient ancestry and fast evolution of plastids.</title>
        <authorList>
            <person name="Moore K.R."/>
            <person name="Magnabosco C."/>
            <person name="Momper L."/>
            <person name="Gold D.A."/>
            <person name="Bosak T."/>
            <person name="Fournier G.P."/>
        </authorList>
    </citation>
    <scope>NUCLEOTIDE SEQUENCE [LARGE SCALE GENOMIC DNA]</scope>
    <source>
        <strain evidence="2 3">CCAP 1448/3</strain>
    </source>
</reference>
<dbReference type="EMBL" id="PVWJ01000173">
    <property type="protein sequence ID" value="PSB00673.1"/>
    <property type="molecule type" value="Genomic_DNA"/>
</dbReference>
<gene>
    <name evidence="2" type="ORF">C7B64_22265</name>
</gene>
<dbReference type="CDD" id="cd06260">
    <property type="entry name" value="DUF820-like"/>
    <property type="match status" value="1"/>
</dbReference>
<dbReference type="InterPro" id="IPR008538">
    <property type="entry name" value="Uma2"/>
</dbReference>
<evidence type="ECO:0000259" key="1">
    <source>
        <dbReference type="Pfam" id="PF05685"/>
    </source>
</evidence>
<dbReference type="PANTHER" id="PTHR35400">
    <property type="entry name" value="SLR1083 PROTEIN"/>
    <property type="match status" value="1"/>
</dbReference>
<reference evidence="2 3" key="1">
    <citation type="submission" date="2018-02" db="EMBL/GenBank/DDBJ databases">
        <authorList>
            <person name="Cohen D.B."/>
            <person name="Kent A.D."/>
        </authorList>
    </citation>
    <scope>NUCLEOTIDE SEQUENCE [LARGE SCALE GENOMIC DNA]</scope>
    <source>
        <strain evidence="2 3">CCAP 1448/3</strain>
    </source>
</reference>
<name>A0A2T1BXM6_9CYAN</name>
<dbReference type="Gene3D" id="3.90.1570.10">
    <property type="entry name" value="tt1808, chain A"/>
    <property type="match status" value="1"/>
</dbReference>
<feature type="domain" description="Putative restriction endonuclease" evidence="1">
    <location>
        <begin position="25"/>
        <end position="194"/>
    </location>
</feature>
<dbReference type="SUPFAM" id="SSF52980">
    <property type="entry name" value="Restriction endonuclease-like"/>
    <property type="match status" value="1"/>
</dbReference>
<evidence type="ECO:0000313" key="2">
    <source>
        <dbReference type="EMBL" id="PSB00673.1"/>
    </source>
</evidence>
<dbReference type="PANTHER" id="PTHR35400:SF1">
    <property type="entry name" value="SLR1083 PROTEIN"/>
    <property type="match status" value="1"/>
</dbReference>
<dbReference type="RefSeq" id="WP_106291522.1">
    <property type="nucleotide sequence ID" value="NZ_CAWNTC010000217.1"/>
</dbReference>
<keyword evidence="3" id="KW-1185">Reference proteome</keyword>
<dbReference type="AlphaFoldDB" id="A0A2T1BXM6"/>
<proteinExistence type="predicted"/>
<protein>
    <recommendedName>
        <fullName evidence="1">Putative restriction endonuclease domain-containing protein</fullName>
    </recommendedName>
</protein>
<dbReference type="Proteomes" id="UP000238762">
    <property type="component" value="Unassembled WGS sequence"/>
</dbReference>
<dbReference type="InterPro" id="IPR011335">
    <property type="entry name" value="Restrct_endonuc-II-like"/>
</dbReference>
<dbReference type="Pfam" id="PF05685">
    <property type="entry name" value="Uma2"/>
    <property type="match status" value="1"/>
</dbReference>
<accession>A0A2T1BXM6</accession>